<keyword evidence="2" id="KW-1185">Reference proteome</keyword>
<dbReference type="EMBL" id="FOMT01000003">
    <property type="protein sequence ID" value="SFE60671.1"/>
    <property type="molecule type" value="Genomic_DNA"/>
</dbReference>
<proteinExistence type="predicted"/>
<protein>
    <submittedName>
        <fullName evidence="1">Uncharacterized protein</fullName>
    </submittedName>
</protein>
<accession>A0A1I2BX54</accession>
<name>A0A1I2BX54_9BACL</name>
<organism evidence="1 2">
    <name type="scientific">Paenibacillus catalpae</name>
    <dbReference type="NCBI Taxonomy" id="1045775"/>
    <lineage>
        <taxon>Bacteria</taxon>
        <taxon>Bacillati</taxon>
        <taxon>Bacillota</taxon>
        <taxon>Bacilli</taxon>
        <taxon>Bacillales</taxon>
        <taxon>Paenibacillaceae</taxon>
        <taxon>Paenibacillus</taxon>
    </lineage>
</organism>
<dbReference type="AlphaFoldDB" id="A0A1I2BX54"/>
<gene>
    <name evidence="1" type="ORF">SAMN05216378_3703</name>
</gene>
<evidence type="ECO:0000313" key="1">
    <source>
        <dbReference type="EMBL" id="SFE60671.1"/>
    </source>
</evidence>
<dbReference type="Proteomes" id="UP000198855">
    <property type="component" value="Unassembled WGS sequence"/>
</dbReference>
<reference evidence="2" key="1">
    <citation type="submission" date="2016-10" db="EMBL/GenBank/DDBJ databases">
        <authorList>
            <person name="Varghese N."/>
            <person name="Submissions S."/>
        </authorList>
    </citation>
    <scope>NUCLEOTIDE SEQUENCE [LARGE SCALE GENOMIC DNA]</scope>
    <source>
        <strain evidence="2">CGMCC 1.10784</strain>
    </source>
</reference>
<sequence length="47" mass="5574">MKFNSKTNLLKKLSLNSFYHIIELTCPLLQWKRQRILRSSAALLIEL</sequence>
<evidence type="ECO:0000313" key="2">
    <source>
        <dbReference type="Proteomes" id="UP000198855"/>
    </source>
</evidence>
<dbReference type="STRING" id="1045775.SAMN05216378_3703"/>